<evidence type="ECO:0000313" key="2">
    <source>
        <dbReference type="EMBL" id="SDP18563.1"/>
    </source>
</evidence>
<feature type="domain" description="DAC" evidence="1">
    <location>
        <begin position="307"/>
        <end position="458"/>
    </location>
</feature>
<reference evidence="2 3" key="1">
    <citation type="submission" date="2016-10" db="EMBL/GenBank/DDBJ databases">
        <authorList>
            <person name="de Groot N.N."/>
        </authorList>
    </citation>
    <scope>NUCLEOTIDE SEQUENCE [LARGE SCALE GENOMIC DNA]</scope>
    <source>
        <strain evidence="2 3">DSM 12130</strain>
    </source>
</reference>
<dbReference type="InterPro" id="IPR048555">
    <property type="entry name" value="DACNH"/>
</dbReference>
<gene>
    <name evidence="2" type="ORF">SAMN05660330_02037</name>
</gene>
<dbReference type="OrthoDB" id="859517at2"/>
<proteinExistence type="predicted"/>
<organism evidence="2 3">
    <name type="scientific">Desulforhopalus singaporensis</name>
    <dbReference type="NCBI Taxonomy" id="91360"/>
    <lineage>
        <taxon>Bacteria</taxon>
        <taxon>Pseudomonadati</taxon>
        <taxon>Thermodesulfobacteriota</taxon>
        <taxon>Desulfobulbia</taxon>
        <taxon>Desulfobulbales</taxon>
        <taxon>Desulfocapsaceae</taxon>
        <taxon>Desulforhopalus</taxon>
    </lineage>
</organism>
<dbReference type="Gene3D" id="3.40.1700.10">
    <property type="entry name" value="DNA integrity scanning protein, DisA, N-terminal domain"/>
    <property type="match status" value="1"/>
</dbReference>
<dbReference type="EMBL" id="FNJI01000012">
    <property type="protein sequence ID" value="SDP18563.1"/>
    <property type="molecule type" value="Genomic_DNA"/>
</dbReference>
<dbReference type="SUPFAM" id="SSF143597">
    <property type="entry name" value="YojJ-like"/>
    <property type="match status" value="1"/>
</dbReference>
<dbReference type="RefSeq" id="WP_092222437.1">
    <property type="nucleotide sequence ID" value="NZ_FNJI01000012.1"/>
</dbReference>
<evidence type="ECO:0000313" key="3">
    <source>
        <dbReference type="Proteomes" id="UP000199073"/>
    </source>
</evidence>
<dbReference type="AlphaFoldDB" id="A0A1H0QMG6"/>
<protein>
    <submittedName>
        <fullName evidence="2">DisA checkpoint controller nucleotide-binding</fullName>
    </submittedName>
</protein>
<dbReference type="InterPro" id="IPR036888">
    <property type="entry name" value="DNA_integrity_DisA_N_sf"/>
</dbReference>
<dbReference type="PROSITE" id="PS51794">
    <property type="entry name" value="DAC"/>
    <property type="match status" value="1"/>
</dbReference>
<sequence>MTNFKFINRCISDTLTGLRDGLSLFSGPSRSAIIFSIKKNEELYICDPQNLLRGYEPKLKAIYLNSDNWCSQFDPDSSNISYNRIEPQDNLQLDGLISNGGSSYPVYYQMWFTDHHPNLCSLCPTECWLEHAVLRLSHDIANESNLYTGISGSFLREYATHAVHDCLVDMSGMFLGLDVQIQIYPMLEAILGISKTNEEGARPFGTLCYVEPRLLDRIDFLTKFRGTDKPLLTNFKHVRKLLQAVEHSHRSLIADGKNIVGIAGKKPDFFHIAADFQGKLGFISANEETICSFQDGSYSSNTHRAKLFEVEEALLDFNIDPEVRNDIFKIVASLVHNAEDRMFGCSIVIDLSPEPIDISGQALAPSIDLRDLDKLQLAGALAKVDGGLHIRADLHLHSFACLLDGFRVKNENRARGARYNSALRFTAQHPETIVVVVSSDRPVSVFQQGHEVVSGYSEDGYLQCNLYPLPLKDWLQEAD</sequence>
<dbReference type="Pfam" id="PF21749">
    <property type="entry name" value="DACND"/>
    <property type="match status" value="1"/>
</dbReference>
<dbReference type="Pfam" id="PF21750">
    <property type="entry name" value="DACNH"/>
    <property type="match status" value="1"/>
</dbReference>
<dbReference type="Pfam" id="PF02457">
    <property type="entry name" value="DAC"/>
    <property type="match status" value="1"/>
</dbReference>
<dbReference type="InterPro" id="IPR048552">
    <property type="entry name" value="DACND"/>
</dbReference>
<dbReference type="InterPro" id="IPR003390">
    <property type="entry name" value="DNA_integrity_scan_DisA_N"/>
</dbReference>
<accession>A0A1H0QMG6</accession>
<name>A0A1H0QMG6_9BACT</name>
<keyword evidence="3" id="KW-1185">Reference proteome</keyword>
<evidence type="ECO:0000259" key="1">
    <source>
        <dbReference type="PROSITE" id="PS51794"/>
    </source>
</evidence>
<dbReference type="Proteomes" id="UP000199073">
    <property type="component" value="Unassembled WGS sequence"/>
</dbReference>